<comment type="caution">
    <text evidence="8">The sequence shown here is derived from an EMBL/GenBank/DDBJ whole genome shotgun (WGS) entry which is preliminary data.</text>
</comment>
<dbReference type="EMBL" id="DTLI01000229">
    <property type="protein sequence ID" value="HHS53104.1"/>
    <property type="molecule type" value="Genomic_DNA"/>
</dbReference>
<dbReference type="PANTHER" id="PTHR30603:SF47">
    <property type="entry name" value="RNA POLYMERASE SIGMA FACTOR SIGD, CHLOROPLASTIC"/>
    <property type="match status" value="1"/>
</dbReference>
<dbReference type="InterPro" id="IPR009042">
    <property type="entry name" value="RNA_pol_sigma70_r1_2"/>
</dbReference>
<feature type="domain" description="RNA polymerase sigma-70 region 2" evidence="6">
    <location>
        <begin position="49"/>
        <end position="117"/>
    </location>
</feature>
<feature type="domain" description="RNA polymerase sigma-70 region 1.2" evidence="5">
    <location>
        <begin position="13"/>
        <end position="43"/>
    </location>
</feature>
<dbReference type="Pfam" id="PF00140">
    <property type="entry name" value="Sigma70_r1_2"/>
    <property type="match status" value="1"/>
</dbReference>
<dbReference type="InterPro" id="IPR050239">
    <property type="entry name" value="Sigma-70_RNA_pol_init_factors"/>
</dbReference>
<dbReference type="GO" id="GO:0006352">
    <property type="term" value="P:DNA-templated transcription initiation"/>
    <property type="evidence" value="ECO:0007669"/>
    <property type="project" value="InterPro"/>
</dbReference>
<dbReference type="SUPFAM" id="SSF88659">
    <property type="entry name" value="Sigma3 and sigma4 domains of RNA polymerase sigma factors"/>
    <property type="match status" value="2"/>
</dbReference>
<dbReference type="InterPro" id="IPR000943">
    <property type="entry name" value="RNA_pol_sigma70"/>
</dbReference>
<evidence type="ECO:0000259" key="6">
    <source>
        <dbReference type="Pfam" id="PF04542"/>
    </source>
</evidence>
<dbReference type="InterPro" id="IPR036388">
    <property type="entry name" value="WH-like_DNA-bd_sf"/>
</dbReference>
<dbReference type="PRINTS" id="PR00046">
    <property type="entry name" value="SIGMA70FCT"/>
</dbReference>
<dbReference type="NCBIfam" id="TIGR02937">
    <property type="entry name" value="sigma70-ECF"/>
    <property type="match status" value="1"/>
</dbReference>
<sequence length="284" mass="32432">MSPIRPFVDDKTVTAYLKDVLKIPLLTPEQEQELARRARKGDEVARNQLINANLRLVINIAKSYIGQGLSFADLINEGNVGLIEAVRRFDERRGVKLSTYATWSIRYKIVTALANRRLIKFPLSDRLLIKKVRDTYLKIYNKYGKEPSIDELATELKVKPEAIARAFLLEPKEFSLNGTDSGEPSLGGQELLEEASLPSPEDIYKKGELRQEIRKVLNTLSDREREVIEKYFGIKNGIPRSLSQIGREWGVSREMVRQVKKRALKKLKGKIEEKELQEILGKGI</sequence>
<dbReference type="GO" id="GO:0016987">
    <property type="term" value="F:sigma factor activity"/>
    <property type="evidence" value="ECO:0007669"/>
    <property type="project" value="UniProtKB-KW"/>
</dbReference>
<proteinExistence type="predicted"/>
<dbReference type="Pfam" id="PF04542">
    <property type="entry name" value="Sigma70_r2"/>
    <property type="match status" value="1"/>
</dbReference>
<reference evidence="8" key="1">
    <citation type="journal article" date="2020" name="mSystems">
        <title>Genome- and Community-Level Interaction Insights into Carbon Utilization and Element Cycling Functions of Hydrothermarchaeota in Hydrothermal Sediment.</title>
        <authorList>
            <person name="Zhou Z."/>
            <person name="Liu Y."/>
            <person name="Xu W."/>
            <person name="Pan J."/>
            <person name="Luo Z.H."/>
            <person name="Li M."/>
        </authorList>
    </citation>
    <scope>NUCLEOTIDE SEQUENCE [LARGE SCALE GENOMIC DNA]</scope>
    <source>
        <strain evidence="8">SpSt-876</strain>
    </source>
</reference>
<dbReference type="AlphaFoldDB" id="A0A7C6ABC6"/>
<organism evidence="8">
    <name type="scientific">candidate division WOR-3 bacterium</name>
    <dbReference type="NCBI Taxonomy" id="2052148"/>
    <lineage>
        <taxon>Bacteria</taxon>
        <taxon>Bacteria division WOR-3</taxon>
    </lineage>
</organism>
<dbReference type="SUPFAM" id="SSF88946">
    <property type="entry name" value="Sigma2 domain of RNA polymerase sigma factors"/>
    <property type="match status" value="1"/>
</dbReference>
<dbReference type="InterPro" id="IPR007627">
    <property type="entry name" value="RNA_pol_sigma70_r2"/>
</dbReference>
<dbReference type="Gene3D" id="1.10.10.10">
    <property type="entry name" value="Winged helix-like DNA-binding domain superfamily/Winged helix DNA-binding domain"/>
    <property type="match status" value="2"/>
</dbReference>
<evidence type="ECO:0000256" key="4">
    <source>
        <dbReference type="ARBA" id="ARBA00023163"/>
    </source>
</evidence>
<accession>A0A7C6ABC6</accession>
<dbReference type="InterPro" id="IPR013325">
    <property type="entry name" value="RNA_pol_sigma_r2"/>
</dbReference>
<protein>
    <submittedName>
        <fullName evidence="8">RNA polymerase sigma factor RpoD/SigA</fullName>
    </submittedName>
</protein>
<keyword evidence="4" id="KW-0804">Transcription</keyword>
<feature type="domain" description="RNA polymerase sigma-70 region 4" evidence="7">
    <location>
        <begin position="216"/>
        <end position="268"/>
    </location>
</feature>
<keyword evidence="3" id="KW-0238">DNA-binding</keyword>
<dbReference type="PIRSF" id="PIRSF000770">
    <property type="entry name" value="RNA_pol_sigma-SigE/K"/>
    <property type="match status" value="1"/>
</dbReference>
<dbReference type="Pfam" id="PF04545">
    <property type="entry name" value="Sigma70_r4"/>
    <property type="match status" value="1"/>
</dbReference>
<evidence type="ECO:0000313" key="8">
    <source>
        <dbReference type="EMBL" id="HHS53104.1"/>
    </source>
</evidence>
<dbReference type="GO" id="GO:0003677">
    <property type="term" value="F:DNA binding"/>
    <property type="evidence" value="ECO:0007669"/>
    <property type="project" value="UniProtKB-KW"/>
</dbReference>
<keyword evidence="1" id="KW-0805">Transcription regulation</keyword>
<dbReference type="PANTHER" id="PTHR30603">
    <property type="entry name" value="RNA POLYMERASE SIGMA FACTOR RPO"/>
    <property type="match status" value="1"/>
</dbReference>
<keyword evidence="2" id="KW-0731">Sigma factor</keyword>
<evidence type="ECO:0000256" key="3">
    <source>
        <dbReference type="ARBA" id="ARBA00023125"/>
    </source>
</evidence>
<name>A0A7C6ABC6_UNCW3</name>
<dbReference type="CDD" id="cd06171">
    <property type="entry name" value="Sigma70_r4"/>
    <property type="match status" value="1"/>
</dbReference>
<evidence type="ECO:0000259" key="7">
    <source>
        <dbReference type="Pfam" id="PF04545"/>
    </source>
</evidence>
<evidence type="ECO:0000256" key="2">
    <source>
        <dbReference type="ARBA" id="ARBA00023082"/>
    </source>
</evidence>
<dbReference type="InterPro" id="IPR007630">
    <property type="entry name" value="RNA_pol_sigma70_r4"/>
</dbReference>
<dbReference type="Gene3D" id="1.10.601.10">
    <property type="entry name" value="RNA Polymerase Primary Sigma Factor"/>
    <property type="match status" value="1"/>
</dbReference>
<gene>
    <name evidence="8" type="ORF">ENW73_09695</name>
</gene>
<dbReference type="InterPro" id="IPR013324">
    <property type="entry name" value="RNA_pol_sigma_r3/r4-like"/>
</dbReference>
<dbReference type="InterPro" id="IPR014284">
    <property type="entry name" value="RNA_pol_sigma-70_dom"/>
</dbReference>
<evidence type="ECO:0000256" key="1">
    <source>
        <dbReference type="ARBA" id="ARBA00023015"/>
    </source>
</evidence>
<evidence type="ECO:0000259" key="5">
    <source>
        <dbReference type="Pfam" id="PF00140"/>
    </source>
</evidence>